<dbReference type="EMBL" id="BKCJ011267986">
    <property type="protein sequence ID" value="GFD12783.1"/>
    <property type="molecule type" value="Genomic_DNA"/>
</dbReference>
<accession>A0A699TSB5</accession>
<sequence length="204" mass="23063">DQAEDAFAEHRDDQCRQQRCHRDRDSRVVRNQLSRAVTGSAHRHVGGNGCHRKANGNNHRSDHHRRQKPIDETRAFDLHGQAQEGVDEAGRHHTAHGRCEAELALGKNDRGNEGEAGGQEYRHLTACHQLKAQRAQTCGEECDVRIEASDQRHQDQRAEGHEEHLRARQYGAPEWIVKLVLLHQASFCLVPKILSPASPRPGMM</sequence>
<evidence type="ECO:0000256" key="1">
    <source>
        <dbReference type="SAM" id="MobiDB-lite"/>
    </source>
</evidence>
<feature type="non-terminal residue" evidence="2">
    <location>
        <position position="1"/>
    </location>
</feature>
<evidence type="ECO:0000313" key="2">
    <source>
        <dbReference type="EMBL" id="GFD12783.1"/>
    </source>
</evidence>
<comment type="caution">
    <text evidence="2">The sequence shown here is derived from an EMBL/GenBank/DDBJ whole genome shotgun (WGS) entry which is preliminary data.</text>
</comment>
<protein>
    <submittedName>
        <fullName evidence="2">Uncharacterized protein</fullName>
    </submittedName>
</protein>
<gene>
    <name evidence="2" type="ORF">Tci_884752</name>
</gene>
<reference evidence="2" key="1">
    <citation type="journal article" date="2019" name="Sci. Rep.">
        <title>Draft genome of Tanacetum cinerariifolium, the natural source of mosquito coil.</title>
        <authorList>
            <person name="Yamashiro T."/>
            <person name="Shiraishi A."/>
            <person name="Satake H."/>
            <person name="Nakayama K."/>
        </authorList>
    </citation>
    <scope>NUCLEOTIDE SEQUENCE</scope>
</reference>
<name>A0A699TSB5_TANCI</name>
<organism evidence="2">
    <name type="scientific">Tanacetum cinerariifolium</name>
    <name type="common">Dalmatian daisy</name>
    <name type="synonym">Chrysanthemum cinerariifolium</name>
    <dbReference type="NCBI Taxonomy" id="118510"/>
    <lineage>
        <taxon>Eukaryota</taxon>
        <taxon>Viridiplantae</taxon>
        <taxon>Streptophyta</taxon>
        <taxon>Embryophyta</taxon>
        <taxon>Tracheophyta</taxon>
        <taxon>Spermatophyta</taxon>
        <taxon>Magnoliopsida</taxon>
        <taxon>eudicotyledons</taxon>
        <taxon>Gunneridae</taxon>
        <taxon>Pentapetalae</taxon>
        <taxon>asterids</taxon>
        <taxon>campanulids</taxon>
        <taxon>Asterales</taxon>
        <taxon>Asteraceae</taxon>
        <taxon>Asteroideae</taxon>
        <taxon>Anthemideae</taxon>
        <taxon>Anthemidinae</taxon>
        <taxon>Tanacetum</taxon>
    </lineage>
</organism>
<feature type="region of interest" description="Disordered" evidence="1">
    <location>
        <begin position="37"/>
        <end position="69"/>
    </location>
</feature>
<feature type="compositionally biased region" description="Basic residues" evidence="1">
    <location>
        <begin position="41"/>
        <end position="54"/>
    </location>
</feature>
<proteinExistence type="predicted"/>
<dbReference type="AlphaFoldDB" id="A0A699TSB5"/>